<keyword evidence="2" id="KW-1185">Reference proteome</keyword>
<name>A0A4Y2HDN8_ARAVE</name>
<evidence type="ECO:0000313" key="2">
    <source>
        <dbReference type="Proteomes" id="UP000499080"/>
    </source>
</evidence>
<protein>
    <submittedName>
        <fullName evidence="1">Uncharacterized protein</fullName>
    </submittedName>
</protein>
<gene>
    <name evidence="1" type="ORF">AVEN_82263_1</name>
</gene>
<reference evidence="1 2" key="1">
    <citation type="journal article" date="2019" name="Sci. Rep.">
        <title>Orb-weaving spider Araneus ventricosus genome elucidates the spidroin gene catalogue.</title>
        <authorList>
            <person name="Kono N."/>
            <person name="Nakamura H."/>
            <person name="Ohtoshi R."/>
            <person name="Moran D.A.P."/>
            <person name="Shinohara A."/>
            <person name="Yoshida Y."/>
            <person name="Fujiwara M."/>
            <person name="Mori M."/>
            <person name="Tomita M."/>
            <person name="Arakawa K."/>
        </authorList>
    </citation>
    <scope>NUCLEOTIDE SEQUENCE [LARGE SCALE GENOMIC DNA]</scope>
</reference>
<dbReference type="AlphaFoldDB" id="A0A4Y2HDN8"/>
<dbReference type="Proteomes" id="UP000499080">
    <property type="component" value="Unassembled WGS sequence"/>
</dbReference>
<organism evidence="1 2">
    <name type="scientific">Araneus ventricosus</name>
    <name type="common">Orbweaver spider</name>
    <name type="synonym">Epeira ventricosa</name>
    <dbReference type="NCBI Taxonomy" id="182803"/>
    <lineage>
        <taxon>Eukaryota</taxon>
        <taxon>Metazoa</taxon>
        <taxon>Ecdysozoa</taxon>
        <taxon>Arthropoda</taxon>
        <taxon>Chelicerata</taxon>
        <taxon>Arachnida</taxon>
        <taxon>Araneae</taxon>
        <taxon>Araneomorphae</taxon>
        <taxon>Entelegynae</taxon>
        <taxon>Araneoidea</taxon>
        <taxon>Araneidae</taxon>
        <taxon>Araneus</taxon>
    </lineage>
</organism>
<sequence>MEQMRQTSSLDTKYSHNELSFLLAVDMKGPSETSIKNLPNISDFNLDRRCRSKLHMNKNEDSTAEYFYEGNAEEQDGIINTDEVISIYKMKETKCQRMSSPKNHANYWDLGFTNESVSNGNEMENCKEMIEMSLCSKKVQIEIVKSHN</sequence>
<evidence type="ECO:0000313" key="1">
    <source>
        <dbReference type="EMBL" id="GBM63410.1"/>
    </source>
</evidence>
<dbReference type="EMBL" id="BGPR01001866">
    <property type="protein sequence ID" value="GBM63410.1"/>
    <property type="molecule type" value="Genomic_DNA"/>
</dbReference>
<proteinExistence type="predicted"/>
<accession>A0A4Y2HDN8</accession>
<comment type="caution">
    <text evidence="1">The sequence shown here is derived from an EMBL/GenBank/DDBJ whole genome shotgun (WGS) entry which is preliminary data.</text>
</comment>